<reference evidence="3" key="3">
    <citation type="submission" date="2015-06" db="UniProtKB">
        <authorList>
            <consortium name="EnsemblMetazoa"/>
        </authorList>
    </citation>
    <scope>IDENTIFICATION</scope>
</reference>
<dbReference type="CTD" id="20203402"/>
<dbReference type="InParanoid" id="T1F3K3"/>
<proteinExistence type="predicted"/>
<evidence type="ECO:0000256" key="1">
    <source>
        <dbReference type="SAM" id="MobiDB-lite"/>
    </source>
</evidence>
<accession>T1F3K3</accession>
<keyword evidence="4" id="KW-1185">Reference proteome</keyword>
<evidence type="ECO:0000313" key="3">
    <source>
        <dbReference type="EnsemblMetazoa" id="HelroP170891"/>
    </source>
</evidence>
<dbReference type="GeneID" id="20203402"/>
<gene>
    <name evidence="3" type="primary">20203402</name>
    <name evidence="2" type="ORF">HELRODRAFT_170891</name>
</gene>
<feature type="compositionally biased region" description="Basic and acidic residues" evidence="1">
    <location>
        <begin position="22"/>
        <end position="33"/>
    </location>
</feature>
<evidence type="ECO:0000313" key="2">
    <source>
        <dbReference type="EMBL" id="ESO06864.1"/>
    </source>
</evidence>
<dbReference type="EMBL" id="AMQM01003697">
    <property type="status" value="NOT_ANNOTATED_CDS"/>
    <property type="molecule type" value="Genomic_DNA"/>
</dbReference>
<protein>
    <submittedName>
        <fullName evidence="2 3">Uncharacterized protein</fullName>
    </submittedName>
</protein>
<feature type="region of interest" description="Disordered" evidence="1">
    <location>
        <begin position="1"/>
        <end position="65"/>
    </location>
</feature>
<organism evidence="3 4">
    <name type="scientific">Helobdella robusta</name>
    <name type="common">Californian leech</name>
    <dbReference type="NCBI Taxonomy" id="6412"/>
    <lineage>
        <taxon>Eukaryota</taxon>
        <taxon>Metazoa</taxon>
        <taxon>Spiralia</taxon>
        <taxon>Lophotrochozoa</taxon>
        <taxon>Annelida</taxon>
        <taxon>Clitellata</taxon>
        <taxon>Hirudinea</taxon>
        <taxon>Rhynchobdellida</taxon>
        <taxon>Glossiphoniidae</taxon>
        <taxon>Helobdella</taxon>
    </lineage>
</organism>
<feature type="compositionally biased region" description="Basic residues" evidence="1">
    <location>
        <begin position="34"/>
        <end position="55"/>
    </location>
</feature>
<sequence>MAERGANKQVPFEEWQISGSNSKDDVVPKENEKQKKHTKSNKIKAHSHKSLQKHSKNLEKTPNKKLNTFNVKCQADNQTSYWQEELNQLNDLESSVNEKNLTELRSKTRKNEKSRTRIDEIEASDCQVTREGSKKRKLNNAGKRPKVEFNLPASEIENIPSDDKFGRQSLTNDIIMISDPLFGDKKHVEKEKQKLYKAFKRLNFEKLKKKLRKDNQMIKNKLETIRSKSVLCETVGFNENNGQAIENEKNTFNKNETKIKSDLADLQKTNNANLIPDSLSVRNAAAFFDCFPCFSGLREVCTPSKKCDCRDAGFQVPYGCCGGKSGCGNNIIFGSDRFGNESGGGNSFYVPGRGNGNSAKSKWEPSSNGYGFGGCGYGYGYGYGLDSGRPSNGFGYVANRPGLISNRDIYCSPARSSPFFSFSDSSSPFLKSNLPHPRLFRSSRSPASSRGGCSSRGFREECFPTRSISCRNTKDYSSREQPGSSFIDLYTRTLARAWKNLEDLLFDPAFRLMCNDSYNTYDRRTADYQNCDCQNPDCEYGPNIGSDGGAGSCPSGCSCGYGYNNNLPSSTGRLPKGDDFTGMYSDNEYNDDKELVFYDRLLNYLSSYHTGSNDQASSPALFRYLVDSCKFVNSLKRLSSLS</sequence>
<reference evidence="2 4" key="2">
    <citation type="journal article" date="2013" name="Nature">
        <title>Insights into bilaterian evolution from three spiralian genomes.</title>
        <authorList>
            <person name="Simakov O."/>
            <person name="Marletaz F."/>
            <person name="Cho S.J."/>
            <person name="Edsinger-Gonzales E."/>
            <person name="Havlak P."/>
            <person name="Hellsten U."/>
            <person name="Kuo D.H."/>
            <person name="Larsson T."/>
            <person name="Lv J."/>
            <person name="Arendt D."/>
            <person name="Savage R."/>
            <person name="Osoegawa K."/>
            <person name="de Jong P."/>
            <person name="Grimwood J."/>
            <person name="Chapman J.A."/>
            <person name="Shapiro H."/>
            <person name="Aerts A."/>
            <person name="Otillar R.P."/>
            <person name="Terry A.Y."/>
            <person name="Boore J.L."/>
            <person name="Grigoriev I.V."/>
            <person name="Lindberg D.R."/>
            <person name="Seaver E.C."/>
            <person name="Weisblat D.A."/>
            <person name="Putnam N.H."/>
            <person name="Rokhsar D.S."/>
        </authorList>
    </citation>
    <scope>NUCLEOTIDE SEQUENCE</scope>
</reference>
<name>T1F3K3_HELRO</name>
<dbReference type="Proteomes" id="UP000015101">
    <property type="component" value="Unassembled WGS sequence"/>
</dbReference>
<dbReference type="AlphaFoldDB" id="T1F3K3"/>
<dbReference type="EMBL" id="KB096275">
    <property type="protein sequence ID" value="ESO06864.1"/>
    <property type="molecule type" value="Genomic_DNA"/>
</dbReference>
<evidence type="ECO:0000313" key="4">
    <source>
        <dbReference type="Proteomes" id="UP000015101"/>
    </source>
</evidence>
<dbReference type="KEGG" id="hro:HELRODRAFT_170891"/>
<dbReference type="EnsemblMetazoa" id="HelroT170891">
    <property type="protein sequence ID" value="HelroP170891"/>
    <property type="gene ID" value="HelroG170891"/>
</dbReference>
<reference evidence="4" key="1">
    <citation type="submission" date="2012-12" db="EMBL/GenBank/DDBJ databases">
        <authorList>
            <person name="Hellsten U."/>
            <person name="Grimwood J."/>
            <person name="Chapman J.A."/>
            <person name="Shapiro H."/>
            <person name="Aerts A."/>
            <person name="Otillar R.P."/>
            <person name="Terry A.Y."/>
            <person name="Boore J.L."/>
            <person name="Simakov O."/>
            <person name="Marletaz F."/>
            <person name="Cho S.-J."/>
            <person name="Edsinger-Gonzales E."/>
            <person name="Havlak P."/>
            <person name="Kuo D.-H."/>
            <person name="Larsson T."/>
            <person name="Lv J."/>
            <person name="Arendt D."/>
            <person name="Savage R."/>
            <person name="Osoegawa K."/>
            <person name="de Jong P."/>
            <person name="Lindberg D.R."/>
            <person name="Seaver E.C."/>
            <person name="Weisblat D.A."/>
            <person name="Putnam N.H."/>
            <person name="Grigoriev I.V."/>
            <person name="Rokhsar D.S."/>
        </authorList>
    </citation>
    <scope>NUCLEOTIDE SEQUENCE</scope>
</reference>
<dbReference type="RefSeq" id="XP_009014960.1">
    <property type="nucleotide sequence ID" value="XM_009016712.1"/>
</dbReference>
<dbReference type="HOGENOM" id="CLU_426595_0_0_1"/>